<reference evidence="2 3" key="1">
    <citation type="submission" date="2024-02" db="EMBL/GenBank/DDBJ databases">
        <title>First draft genome assembly of two strains of Seiridium cardinale.</title>
        <authorList>
            <person name="Emiliani G."/>
            <person name="Scali E."/>
        </authorList>
    </citation>
    <scope>NUCLEOTIDE SEQUENCE [LARGE SCALE GENOMIC DNA]</scope>
    <source>
        <strain evidence="2 3">BM-138-000479</strain>
    </source>
</reference>
<gene>
    <name evidence="2" type="ORF">SCAR479_03009</name>
</gene>
<sequence>MQARSNYDTAHTFLDSFVQYRHGEVLPAIVIVICFAAVQVTLSSRNQISMSDREDSIIWKQEQCMTIYRNIEQIIVVEGGSSSENLRRFVASLALALDKLELATTATFFAQEITEKAGAFLMKSENLVPITQLQHSKVSVR</sequence>
<keyword evidence="1" id="KW-1133">Transmembrane helix</keyword>
<comment type="caution">
    <text evidence="2">The sequence shown here is derived from an EMBL/GenBank/DDBJ whole genome shotgun (WGS) entry which is preliminary data.</text>
</comment>
<keyword evidence="1" id="KW-0812">Transmembrane</keyword>
<name>A0ABR2Y3L0_9PEZI</name>
<feature type="transmembrane region" description="Helical" evidence="1">
    <location>
        <begin position="25"/>
        <end position="43"/>
    </location>
</feature>
<keyword evidence="3" id="KW-1185">Reference proteome</keyword>
<evidence type="ECO:0000313" key="2">
    <source>
        <dbReference type="EMBL" id="KAK9780372.1"/>
    </source>
</evidence>
<dbReference type="Proteomes" id="UP001465668">
    <property type="component" value="Unassembled WGS sequence"/>
</dbReference>
<evidence type="ECO:0000256" key="1">
    <source>
        <dbReference type="SAM" id="Phobius"/>
    </source>
</evidence>
<dbReference type="EMBL" id="JARVKM010000007">
    <property type="protein sequence ID" value="KAK9780372.1"/>
    <property type="molecule type" value="Genomic_DNA"/>
</dbReference>
<proteinExistence type="predicted"/>
<keyword evidence="1" id="KW-0472">Membrane</keyword>
<protein>
    <submittedName>
        <fullName evidence="2">Polyketide synthase</fullName>
    </submittedName>
</protein>
<organism evidence="2 3">
    <name type="scientific">Seiridium cardinale</name>
    <dbReference type="NCBI Taxonomy" id="138064"/>
    <lineage>
        <taxon>Eukaryota</taxon>
        <taxon>Fungi</taxon>
        <taxon>Dikarya</taxon>
        <taxon>Ascomycota</taxon>
        <taxon>Pezizomycotina</taxon>
        <taxon>Sordariomycetes</taxon>
        <taxon>Xylariomycetidae</taxon>
        <taxon>Amphisphaeriales</taxon>
        <taxon>Sporocadaceae</taxon>
        <taxon>Seiridium</taxon>
    </lineage>
</organism>
<accession>A0ABR2Y3L0</accession>
<evidence type="ECO:0000313" key="3">
    <source>
        <dbReference type="Proteomes" id="UP001465668"/>
    </source>
</evidence>